<proteinExistence type="predicted"/>
<feature type="transmembrane region" description="Helical" evidence="1">
    <location>
        <begin position="111"/>
        <end position="130"/>
    </location>
</feature>
<evidence type="ECO:0000313" key="3">
    <source>
        <dbReference type="Proteomes" id="UP000826012"/>
    </source>
</evidence>
<accession>A0ABM7SLL3</accession>
<keyword evidence="1" id="KW-0472">Membrane</keyword>
<keyword evidence="1" id="KW-0812">Transmembrane</keyword>
<organism evidence="2 3">
    <name type="scientific">Mycobacterium senriense</name>
    <dbReference type="NCBI Taxonomy" id="2775496"/>
    <lineage>
        <taxon>Bacteria</taxon>
        <taxon>Bacillati</taxon>
        <taxon>Actinomycetota</taxon>
        <taxon>Actinomycetes</taxon>
        <taxon>Mycobacteriales</taxon>
        <taxon>Mycobacteriaceae</taxon>
        <taxon>Mycobacterium</taxon>
        <taxon>Mycobacterium avium complex (MAC)</taxon>
    </lineage>
</organism>
<feature type="transmembrane region" description="Helical" evidence="1">
    <location>
        <begin position="87"/>
        <end position="104"/>
    </location>
</feature>
<keyword evidence="3" id="KW-1185">Reference proteome</keyword>
<reference evidence="2 3" key="1">
    <citation type="submission" date="2021-07" db="EMBL/GenBank/DDBJ databases">
        <title>Complete genome sequence of nontuberculous Mycobacterium sp. TY59.</title>
        <authorList>
            <person name="Fukushima K."/>
        </authorList>
    </citation>
    <scope>NUCLEOTIDE SEQUENCE [LARGE SCALE GENOMIC DNA]</scope>
    <source>
        <strain evidence="2 3">TY59</strain>
    </source>
</reference>
<gene>
    <name evidence="2" type="ORF">MTY59_19830</name>
</gene>
<protein>
    <submittedName>
        <fullName evidence="2">Uncharacterized protein</fullName>
    </submittedName>
</protein>
<feature type="transmembrane region" description="Helical" evidence="1">
    <location>
        <begin position="150"/>
        <end position="171"/>
    </location>
</feature>
<evidence type="ECO:0000256" key="1">
    <source>
        <dbReference type="SAM" id="Phobius"/>
    </source>
</evidence>
<dbReference type="Proteomes" id="UP000826012">
    <property type="component" value="Chromosome"/>
</dbReference>
<dbReference type="EMBL" id="AP024828">
    <property type="protein sequence ID" value="BCZ22128.1"/>
    <property type="molecule type" value="Genomic_DNA"/>
</dbReference>
<dbReference type="RefSeq" id="WP_221045472.1">
    <property type="nucleotide sequence ID" value="NZ_AP024828.1"/>
</dbReference>
<evidence type="ECO:0000313" key="2">
    <source>
        <dbReference type="EMBL" id="BCZ22128.1"/>
    </source>
</evidence>
<name>A0ABM7SLL3_9MYCO</name>
<sequence>MTVMQRPAAAPSVVREVAFPLLAVAVIVASTDIRIPLGLPGHRGLIWLTMLVAVALVTARRETVLAVGATSSIATLPMHGLSDPLWSSRYVAAAALLYAVVFLPMVRVRRWLLAIAAAPIHLVALASSMLSWHSGANLSAWASNGMLERAGWHLVFGFVAGLLAWVVALCLGRPPSVRAGAFFDASRYKERPL</sequence>
<keyword evidence="1" id="KW-1133">Transmembrane helix</keyword>